<dbReference type="STRING" id="137246.A0A401TLX6"/>
<accession>A0A401TLX6</accession>
<evidence type="ECO:0000256" key="8">
    <source>
        <dbReference type="ARBA" id="ARBA00024479"/>
    </source>
</evidence>
<dbReference type="InterPro" id="IPR026849">
    <property type="entry name" value="ATG2"/>
</dbReference>
<evidence type="ECO:0000256" key="10">
    <source>
        <dbReference type="SAM" id="MobiDB-lite"/>
    </source>
</evidence>
<dbReference type="GO" id="GO:0000422">
    <property type="term" value="P:autophagy of mitochondrion"/>
    <property type="evidence" value="ECO:0007669"/>
    <property type="project" value="TreeGrafter"/>
</dbReference>
<dbReference type="OrthoDB" id="18982at2759"/>
<evidence type="ECO:0000256" key="5">
    <source>
        <dbReference type="ARBA" id="ARBA00022824"/>
    </source>
</evidence>
<dbReference type="GO" id="GO:0034045">
    <property type="term" value="C:phagophore assembly site membrane"/>
    <property type="evidence" value="ECO:0007669"/>
    <property type="project" value="UniProtKB-SubCell"/>
</dbReference>
<evidence type="ECO:0000256" key="4">
    <source>
        <dbReference type="ARBA" id="ARBA00022448"/>
    </source>
</evidence>
<dbReference type="PANTHER" id="PTHR13190">
    <property type="entry name" value="AUTOPHAGY-RELATED 2, ISOFORM A"/>
    <property type="match status" value="1"/>
</dbReference>
<dbReference type="GO" id="GO:0061723">
    <property type="term" value="P:glycophagy"/>
    <property type="evidence" value="ECO:0007669"/>
    <property type="project" value="TreeGrafter"/>
</dbReference>
<proteinExistence type="inferred from homology"/>
<evidence type="ECO:0000313" key="11">
    <source>
        <dbReference type="EMBL" id="GCC43598.1"/>
    </source>
</evidence>
<protein>
    <submittedName>
        <fullName evidence="11">Uncharacterized protein</fullName>
    </submittedName>
</protein>
<dbReference type="GO" id="GO:0034727">
    <property type="term" value="P:piecemeal microautophagy of the nucleus"/>
    <property type="evidence" value="ECO:0007669"/>
    <property type="project" value="TreeGrafter"/>
</dbReference>
<keyword evidence="12" id="KW-1185">Reference proteome</keyword>
<comment type="similarity">
    <text evidence="3">Belongs to the ATG2 family.</text>
</comment>
<dbReference type="EMBL" id="BEZZ01104979">
    <property type="protein sequence ID" value="GCC43598.1"/>
    <property type="molecule type" value="Genomic_DNA"/>
</dbReference>
<evidence type="ECO:0000256" key="2">
    <source>
        <dbReference type="ARBA" id="ARBA00004623"/>
    </source>
</evidence>
<dbReference type="Proteomes" id="UP000287033">
    <property type="component" value="Unassembled WGS sequence"/>
</dbReference>
<feature type="non-terminal residue" evidence="11">
    <location>
        <position position="64"/>
    </location>
</feature>
<dbReference type="GO" id="GO:0032266">
    <property type="term" value="F:phosphatidylinositol-3-phosphate binding"/>
    <property type="evidence" value="ECO:0007669"/>
    <property type="project" value="TreeGrafter"/>
</dbReference>
<feature type="region of interest" description="Disordered" evidence="10">
    <location>
        <begin position="44"/>
        <end position="64"/>
    </location>
</feature>
<evidence type="ECO:0000256" key="3">
    <source>
        <dbReference type="ARBA" id="ARBA00009714"/>
    </source>
</evidence>
<name>A0A401TLX6_CHIPU</name>
<dbReference type="GO" id="GO:0000045">
    <property type="term" value="P:autophagosome assembly"/>
    <property type="evidence" value="ECO:0007669"/>
    <property type="project" value="TreeGrafter"/>
</dbReference>
<comment type="catalytic activity">
    <reaction evidence="9">
        <text>a 1,2-diacyl-sn-glycero-3-phosphoethanolamine(in) = a 1,2-diacyl-sn-glycero-3-phosphoethanolamine(out)</text>
        <dbReference type="Rhea" id="RHEA:38895"/>
        <dbReference type="ChEBI" id="CHEBI:64612"/>
    </reaction>
</comment>
<evidence type="ECO:0000313" key="12">
    <source>
        <dbReference type="Proteomes" id="UP000287033"/>
    </source>
</evidence>
<dbReference type="GO" id="GO:0061908">
    <property type="term" value="C:phagophore"/>
    <property type="evidence" value="ECO:0007669"/>
    <property type="project" value="TreeGrafter"/>
</dbReference>
<dbReference type="PANTHER" id="PTHR13190:SF21">
    <property type="entry name" value="AUTOPHAGY-RELATED PROTEIN 2 HOMOLOG A"/>
    <property type="match status" value="1"/>
</dbReference>
<keyword evidence="5" id="KW-0256">Endoplasmic reticulum</keyword>
<gene>
    <name evidence="11" type="ORF">chiPu_0027474</name>
</gene>
<dbReference type="GO" id="GO:0006869">
    <property type="term" value="P:lipid transport"/>
    <property type="evidence" value="ECO:0007669"/>
    <property type="project" value="UniProtKB-KW"/>
</dbReference>
<organism evidence="11 12">
    <name type="scientific">Chiloscyllium punctatum</name>
    <name type="common">Brownbanded bambooshark</name>
    <name type="synonym">Hemiscyllium punctatum</name>
    <dbReference type="NCBI Taxonomy" id="137246"/>
    <lineage>
        <taxon>Eukaryota</taxon>
        <taxon>Metazoa</taxon>
        <taxon>Chordata</taxon>
        <taxon>Craniata</taxon>
        <taxon>Vertebrata</taxon>
        <taxon>Chondrichthyes</taxon>
        <taxon>Elasmobranchii</taxon>
        <taxon>Galeomorphii</taxon>
        <taxon>Galeoidea</taxon>
        <taxon>Orectolobiformes</taxon>
        <taxon>Hemiscylliidae</taxon>
        <taxon>Chiloscyllium</taxon>
    </lineage>
</organism>
<keyword evidence="7" id="KW-0472">Membrane</keyword>
<evidence type="ECO:0000256" key="6">
    <source>
        <dbReference type="ARBA" id="ARBA00023055"/>
    </source>
</evidence>
<evidence type="ECO:0000256" key="9">
    <source>
        <dbReference type="ARBA" id="ARBA00024615"/>
    </source>
</evidence>
<comment type="caution">
    <text evidence="11">The sequence shown here is derived from an EMBL/GenBank/DDBJ whole genome shotgun (WGS) entry which is preliminary data.</text>
</comment>
<sequence>MDGLDRRAQPLFELRCSNNVVHVHTCADSCATLVNLVQYVVNSGDLHPPPKQDSPTEIAGQRLQ</sequence>
<dbReference type="GO" id="GO:0061709">
    <property type="term" value="P:reticulophagy"/>
    <property type="evidence" value="ECO:0007669"/>
    <property type="project" value="TreeGrafter"/>
</dbReference>
<reference evidence="11 12" key="1">
    <citation type="journal article" date="2018" name="Nat. Ecol. Evol.">
        <title>Shark genomes provide insights into elasmobranch evolution and the origin of vertebrates.</title>
        <authorList>
            <person name="Hara Y"/>
            <person name="Yamaguchi K"/>
            <person name="Onimaru K"/>
            <person name="Kadota M"/>
            <person name="Koyanagi M"/>
            <person name="Keeley SD"/>
            <person name="Tatsumi K"/>
            <person name="Tanaka K"/>
            <person name="Motone F"/>
            <person name="Kageyama Y"/>
            <person name="Nozu R"/>
            <person name="Adachi N"/>
            <person name="Nishimura O"/>
            <person name="Nakagawa R"/>
            <person name="Tanegashima C"/>
            <person name="Kiyatake I"/>
            <person name="Matsumoto R"/>
            <person name="Murakumo K"/>
            <person name="Nishida K"/>
            <person name="Terakita A"/>
            <person name="Kuratani S"/>
            <person name="Sato K"/>
            <person name="Hyodo S Kuraku.S."/>
        </authorList>
    </citation>
    <scope>NUCLEOTIDE SEQUENCE [LARGE SCALE GENOMIC DNA]</scope>
</reference>
<dbReference type="GO" id="GO:0005789">
    <property type="term" value="C:endoplasmic reticulum membrane"/>
    <property type="evidence" value="ECO:0007669"/>
    <property type="project" value="UniProtKB-SubCell"/>
</dbReference>
<dbReference type="GO" id="GO:0043495">
    <property type="term" value="F:protein-membrane adaptor activity"/>
    <property type="evidence" value="ECO:0007669"/>
    <property type="project" value="TreeGrafter"/>
</dbReference>
<evidence type="ECO:0000256" key="1">
    <source>
        <dbReference type="ARBA" id="ARBA00004406"/>
    </source>
</evidence>
<comment type="catalytic activity">
    <reaction evidence="8">
        <text>a 1,2-diacyl-sn-glycero-3-phospho-L-serine(in) = a 1,2-diacyl-sn-glycero-3-phospho-L-serine(out)</text>
        <dbReference type="Rhea" id="RHEA:38663"/>
        <dbReference type="ChEBI" id="CHEBI:57262"/>
    </reaction>
</comment>
<keyword evidence="6" id="KW-0445">Lipid transport</keyword>
<keyword evidence="4" id="KW-0813">Transport</keyword>
<comment type="subcellular location">
    <subcellularLocation>
        <location evidence="1">Endoplasmic reticulum membrane</location>
        <topology evidence="1">Peripheral membrane protein</topology>
    </subcellularLocation>
    <subcellularLocation>
        <location evidence="2">Preautophagosomal structure membrane</location>
        <topology evidence="2">Peripheral membrane protein</topology>
    </subcellularLocation>
</comment>
<evidence type="ECO:0000256" key="7">
    <source>
        <dbReference type="ARBA" id="ARBA00023136"/>
    </source>
</evidence>
<dbReference type="AlphaFoldDB" id="A0A401TLX6"/>